<reference evidence="2 3" key="1">
    <citation type="submission" date="2020-01" db="EMBL/GenBank/DDBJ databases">
        <title>Pseudarthrobacter psychrotolerans sp. nov., isolated from antarctic soil.</title>
        <authorList>
            <person name="Shin Y."/>
            <person name="Park W."/>
        </authorList>
    </citation>
    <scope>NUCLEOTIDE SEQUENCE [LARGE SCALE GENOMIC DNA]</scope>
    <source>
        <strain evidence="2 3">YJ56</strain>
    </source>
</reference>
<keyword evidence="3" id="KW-1185">Reference proteome</keyword>
<accession>A0A6P1NSM2</accession>
<protein>
    <submittedName>
        <fullName evidence="2">Uncharacterized protein</fullName>
    </submittedName>
</protein>
<feature type="region of interest" description="Disordered" evidence="1">
    <location>
        <begin position="109"/>
        <end position="131"/>
    </location>
</feature>
<name>A0A6P1NSM2_9MICC</name>
<dbReference type="EMBL" id="CP047898">
    <property type="protein sequence ID" value="QHK19781.1"/>
    <property type="molecule type" value="Genomic_DNA"/>
</dbReference>
<organism evidence="2 3">
    <name type="scientific">Pseudarthrobacter psychrotolerans</name>
    <dbReference type="NCBI Taxonomy" id="2697569"/>
    <lineage>
        <taxon>Bacteria</taxon>
        <taxon>Bacillati</taxon>
        <taxon>Actinomycetota</taxon>
        <taxon>Actinomycetes</taxon>
        <taxon>Micrococcales</taxon>
        <taxon>Micrococcaceae</taxon>
        <taxon>Pseudarthrobacter</taxon>
    </lineage>
</organism>
<proteinExistence type="predicted"/>
<dbReference type="Proteomes" id="UP000464186">
    <property type="component" value="Chromosome"/>
</dbReference>
<sequence length="161" mass="17360">MALMCGFAGTDRPPAWHHHKNLITRHGRSGVRKAFHIASTINRTWYTNSSTTHTVEIYDALACDQPRHGQGLAIVAASLYPSIAALTAAVASPYWAAIAHSPAPTLSWTESFKKSPKAGPRGSRPAPPLDDRRLAPGIPWIGHYSADCAPLIHWPAAALGR</sequence>
<dbReference type="AlphaFoldDB" id="A0A6P1NSM2"/>
<evidence type="ECO:0000313" key="2">
    <source>
        <dbReference type="EMBL" id="QHK19781.1"/>
    </source>
</evidence>
<evidence type="ECO:0000313" key="3">
    <source>
        <dbReference type="Proteomes" id="UP000464186"/>
    </source>
</evidence>
<evidence type="ECO:0000256" key="1">
    <source>
        <dbReference type="SAM" id="MobiDB-lite"/>
    </source>
</evidence>
<dbReference type="KEGG" id="psey:GU243_08610"/>
<gene>
    <name evidence="2" type="ORF">GU243_08610</name>
</gene>